<evidence type="ECO:0000256" key="3">
    <source>
        <dbReference type="ARBA" id="ARBA00022679"/>
    </source>
</evidence>
<dbReference type="PROSITE" id="PS00808">
    <property type="entry name" value="ADP_GLC_PYROPHOSPH_1"/>
    <property type="match status" value="1"/>
</dbReference>
<dbReference type="Gene3D" id="2.160.10.10">
    <property type="entry name" value="Hexapeptide repeat proteins"/>
    <property type="match status" value="1"/>
</dbReference>
<evidence type="ECO:0000313" key="12">
    <source>
        <dbReference type="EMBL" id="MEC0244037.1"/>
    </source>
</evidence>
<dbReference type="InterPro" id="IPR056818">
    <property type="entry name" value="GlmU/GlgC-like_hexapep"/>
</dbReference>
<evidence type="ECO:0000256" key="8">
    <source>
        <dbReference type="ARBA" id="ARBA00023277"/>
    </source>
</evidence>
<evidence type="ECO:0000256" key="5">
    <source>
        <dbReference type="ARBA" id="ARBA00022741"/>
    </source>
</evidence>
<keyword evidence="8 9" id="KW-0119">Carbohydrate metabolism</keyword>
<feature type="domain" description="Glucose-1-phosphate adenylyltransferase/Bifunctional protein GlmU-like C-terminal hexapeptide" evidence="11">
    <location>
        <begin position="292"/>
        <end position="373"/>
    </location>
</feature>
<evidence type="ECO:0000256" key="7">
    <source>
        <dbReference type="ARBA" id="ARBA00023056"/>
    </source>
</evidence>
<dbReference type="PANTHER" id="PTHR43523:SF2">
    <property type="entry name" value="GLUCOSE-1-PHOSPHATE ADENYLYLTRANSFERASE"/>
    <property type="match status" value="1"/>
</dbReference>
<dbReference type="InterPro" id="IPR011831">
    <property type="entry name" value="ADP-Glc_PPase"/>
</dbReference>
<feature type="binding site" evidence="9">
    <location>
        <position position="100"/>
    </location>
    <ligand>
        <name>alpha-D-glucose 1-phosphate</name>
        <dbReference type="ChEBI" id="CHEBI:58601"/>
    </ligand>
</feature>
<dbReference type="GO" id="GO:0008878">
    <property type="term" value="F:glucose-1-phosphate adenylyltransferase activity"/>
    <property type="evidence" value="ECO:0007669"/>
    <property type="project" value="UniProtKB-EC"/>
</dbReference>
<gene>
    <name evidence="9" type="primary">glgC</name>
    <name evidence="12" type="ORF">P4H66_29940</name>
</gene>
<evidence type="ECO:0000256" key="2">
    <source>
        <dbReference type="ARBA" id="ARBA00022600"/>
    </source>
</evidence>
<feature type="binding site" evidence="9">
    <location>
        <position position="191"/>
    </location>
    <ligand>
        <name>alpha-D-glucose 1-phosphate</name>
        <dbReference type="ChEBI" id="CHEBI:58601"/>
    </ligand>
</feature>
<feature type="binding site" evidence="9">
    <location>
        <begin position="180"/>
        <end position="181"/>
    </location>
    <ligand>
        <name>alpha-D-glucose 1-phosphate</name>
        <dbReference type="ChEBI" id="CHEBI:58601"/>
    </ligand>
</feature>
<dbReference type="Pfam" id="PF00483">
    <property type="entry name" value="NTP_transferase"/>
    <property type="match status" value="1"/>
</dbReference>
<name>A0ABU6GWE9_9BACL</name>
<dbReference type="InterPro" id="IPR011004">
    <property type="entry name" value="Trimer_LpxA-like_sf"/>
</dbReference>
<dbReference type="Gene3D" id="3.90.550.10">
    <property type="entry name" value="Spore Coat Polysaccharide Biosynthesis Protein SpsA, Chain A"/>
    <property type="match status" value="1"/>
</dbReference>
<comment type="pathway">
    <text evidence="9">Glycan biosynthesis; glycogen biosynthesis.</text>
</comment>
<dbReference type="InterPro" id="IPR005835">
    <property type="entry name" value="NTP_transferase_dom"/>
</dbReference>
<dbReference type="InterPro" id="IPR005836">
    <property type="entry name" value="ADP_Glu_pyroP_CS"/>
</dbReference>
<feature type="binding site" evidence="9">
    <location>
        <position position="165"/>
    </location>
    <ligand>
        <name>alpha-D-glucose 1-phosphate</name>
        <dbReference type="ChEBI" id="CHEBI:58601"/>
    </ligand>
</feature>
<comment type="subunit">
    <text evidence="9">Homotetramer.</text>
</comment>
<organism evidence="12 13">
    <name type="scientific">Paenibacillus dokdonensis</name>
    <dbReference type="NCBI Taxonomy" id="2567944"/>
    <lineage>
        <taxon>Bacteria</taxon>
        <taxon>Bacillati</taxon>
        <taxon>Bacillota</taxon>
        <taxon>Bacilli</taxon>
        <taxon>Bacillales</taxon>
        <taxon>Paenibacillaceae</taxon>
        <taxon>Paenibacillus</taxon>
    </lineage>
</organism>
<comment type="caution">
    <text evidence="12">The sequence shown here is derived from an EMBL/GenBank/DDBJ whole genome shotgun (WGS) entry which is preliminary data.</text>
</comment>
<protein>
    <recommendedName>
        <fullName evidence="9">Glucose-1-phosphate adenylyltransferase</fullName>
        <ecNumber evidence="9">2.7.7.27</ecNumber>
    </recommendedName>
    <alternativeName>
        <fullName evidence="9">ADP-glucose pyrophosphorylase</fullName>
        <shortName evidence="9">ADPGlc PPase</shortName>
    </alternativeName>
    <alternativeName>
        <fullName evidence="9">ADP-glucose synthase</fullName>
    </alternativeName>
</protein>
<reference evidence="12 13" key="1">
    <citation type="submission" date="2023-03" db="EMBL/GenBank/DDBJ databases">
        <title>Bacillus Genome Sequencing.</title>
        <authorList>
            <person name="Dunlap C."/>
        </authorList>
    </citation>
    <scope>NUCLEOTIDE SEQUENCE [LARGE SCALE GENOMIC DNA]</scope>
    <source>
        <strain evidence="12 13">BD-525</strain>
    </source>
</reference>
<feature type="site" description="Could play a key role in the communication between the regulatory and the substrate sites" evidence="9">
    <location>
        <position position="60"/>
    </location>
</feature>
<evidence type="ECO:0000313" key="13">
    <source>
        <dbReference type="Proteomes" id="UP001344632"/>
    </source>
</evidence>
<keyword evidence="2 9" id="KW-0321">Glycogen metabolism</keyword>
<evidence type="ECO:0000256" key="1">
    <source>
        <dbReference type="ARBA" id="ARBA00010443"/>
    </source>
</evidence>
<dbReference type="RefSeq" id="WP_326091685.1">
    <property type="nucleotide sequence ID" value="NZ_JARLKZ010000033.1"/>
</dbReference>
<dbReference type="CDD" id="cd02508">
    <property type="entry name" value="ADP_Glucose_PP"/>
    <property type="match status" value="1"/>
</dbReference>
<dbReference type="SUPFAM" id="SSF51161">
    <property type="entry name" value="Trimeric LpxA-like enzymes"/>
    <property type="match status" value="1"/>
</dbReference>
<dbReference type="Pfam" id="PF24894">
    <property type="entry name" value="Hexapep_GlmU"/>
    <property type="match status" value="1"/>
</dbReference>
<dbReference type="InterPro" id="IPR029044">
    <property type="entry name" value="Nucleotide-diphossugar_trans"/>
</dbReference>
<dbReference type="PANTHER" id="PTHR43523">
    <property type="entry name" value="GLUCOSE-1-PHOSPHATE ADENYLYLTRANSFERASE-RELATED"/>
    <property type="match status" value="1"/>
</dbReference>
<dbReference type="EMBL" id="JARLKZ010000033">
    <property type="protein sequence ID" value="MEC0244037.1"/>
    <property type="molecule type" value="Genomic_DNA"/>
</dbReference>
<dbReference type="PROSITE" id="PS00809">
    <property type="entry name" value="ADP_GLC_PYROPHOSPH_2"/>
    <property type="match status" value="1"/>
</dbReference>
<dbReference type="InterPro" id="IPR023049">
    <property type="entry name" value="GlgC_bac"/>
</dbReference>
<comment type="similarity">
    <text evidence="1 9">Belongs to the bacterial/plant glucose-1-phosphate adenylyltransferase family.</text>
</comment>
<dbReference type="HAMAP" id="MF_00624">
    <property type="entry name" value="GlgC"/>
    <property type="match status" value="1"/>
</dbReference>
<evidence type="ECO:0000256" key="6">
    <source>
        <dbReference type="ARBA" id="ARBA00022840"/>
    </source>
</evidence>
<keyword evidence="5 9" id="KW-0547">Nucleotide-binding</keyword>
<keyword evidence="3 9" id="KW-0808">Transferase</keyword>
<feature type="site" description="Could play a key role in the communication between the regulatory and the substrate sites" evidence="9">
    <location>
        <position position="99"/>
    </location>
</feature>
<keyword evidence="4 9" id="KW-0548">Nucleotidyltransferase</keyword>
<dbReference type="CDD" id="cd04651">
    <property type="entry name" value="LbH_G1P_AT_C"/>
    <property type="match status" value="1"/>
</dbReference>
<dbReference type="Proteomes" id="UP001344632">
    <property type="component" value="Unassembled WGS sequence"/>
</dbReference>
<proteinExistence type="inferred from homology"/>
<evidence type="ECO:0000256" key="4">
    <source>
        <dbReference type="ARBA" id="ARBA00022695"/>
    </source>
</evidence>
<dbReference type="NCBIfam" id="NF003670">
    <property type="entry name" value="PRK05293.1"/>
    <property type="match status" value="1"/>
</dbReference>
<evidence type="ECO:0000259" key="11">
    <source>
        <dbReference type="Pfam" id="PF24894"/>
    </source>
</evidence>
<comment type="catalytic activity">
    <reaction evidence="9">
        <text>alpha-D-glucose 1-phosphate + ATP + H(+) = ADP-alpha-D-glucose + diphosphate</text>
        <dbReference type="Rhea" id="RHEA:12120"/>
        <dbReference type="ChEBI" id="CHEBI:15378"/>
        <dbReference type="ChEBI" id="CHEBI:30616"/>
        <dbReference type="ChEBI" id="CHEBI:33019"/>
        <dbReference type="ChEBI" id="CHEBI:57498"/>
        <dbReference type="ChEBI" id="CHEBI:58601"/>
        <dbReference type="EC" id="2.7.7.27"/>
    </reaction>
</comment>
<evidence type="ECO:0000259" key="10">
    <source>
        <dbReference type="Pfam" id="PF00483"/>
    </source>
</evidence>
<feature type="domain" description="Nucleotidyl transferase" evidence="10">
    <location>
        <begin position="8"/>
        <end position="261"/>
    </location>
</feature>
<dbReference type="NCBIfam" id="TIGR02091">
    <property type="entry name" value="glgC"/>
    <property type="match status" value="1"/>
</dbReference>
<keyword evidence="13" id="KW-1185">Reference proteome</keyword>
<evidence type="ECO:0000256" key="9">
    <source>
        <dbReference type="HAMAP-Rule" id="MF_00624"/>
    </source>
</evidence>
<dbReference type="SUPFAM" id="SSF53448">
    <property type="entry name" value="Nucleotide-diphospho-sugar transferases"/>
    <property type="match status" value="1"/>
</dbReference>
<dbReference type="EC" id="2.7.7.27" evidence="9"/>
<comment type="function">
    <text evidence="9">Involved in the biosynthesis of ADP-glucose, a building block required for the elongation reactions to produce glycogen. Catalyzes the reaction between ATP and alpha-D-glucose 1-phosphate (G1P) to produce pyrophosphate and ADP-Glc.</text>
</comment>
<keyword evidence="6 9" id="KW-0067">ATP-binding</keyword>
<keyword evidence="7 9" id="KW-0320">Glycogen biosynthesis</keyword>
<sequence length="391" mass="44115">MKRKEVVAMLLAGGQGKRLKGLTKTLAKPAVYFGGTYRIIDFPLSNCSNSGIDTVGVLTQYEPLVLHSYIGVGSDWDMDRRSGGVYVLPPYEREDGTSWYRGTADAIYRNLKFIEQYDPEHVLILSGDHIYKMDYERMLDYHKEKNADCTISVIDVTLAEATRFGILNTDDDLRIYEFEEKPAKPKSTLASMGVYLFKWDILKKYLLQNVDHPDTSHDFGKDIIPLMLAEEKTLYAYPFQGYWKDVGTIDSLWEANMDLLSEYSELNLNDPEWRIYTRNPNQPAEYIAPGAKVRNCMINEGCSVYGEVNHSVLFYGVEVGEGSLVTDSVIMPQVKIGRNVRIHRAIITENMVIEDGAVIGTGREDNSEILLITNDNETAPSANASFPTPTI</sequence>
<accession>A0ABU6GWE9</accession>